<dbReference type="Proteomes" id="UP001055102">
    <property type="component" value="Unassembled WGS sequence"/>
</dbReference>
<evidence type="ECO:0000313" key="2">
    <source>
        <dbReference type="EMBL" id="GJE07885.1"/>
    </source>
</evidence>
<reference evidence="2" key="2">
    <citation type="submission" date="2021-08" db="EMBL/GenBank/DDBJ databases">
        <authorList>
            <person name="Tani A."/>
            <person name="Ola A."/>
            <person name="Ogura Y."/>
            <person name="Katsura K."/>
            <person name="Hayashi T."/>
        </authorList>
    </citation>
    <scope>NUCLEOTIDE SEQUENCE</scope>
    <source>
        <strain evidence="2">LMG 23639</strain>
    </source>
</reference>
<feature type="domain" description="SGNH hydrolase-type esterase" evidence="1">
    <location>
        <begin position="228"/>
        <end position="401"/>
    </location>
</feature>
<dbReference type="PANTHER" id="PTHR43784">
    <property type="entry name" value="GDSL-LIKE LIPASE/ACYLHYDROLASE, PUTATIVE (AFU_ORTHOLOGUE AFUA_2G00820)-RELATED"/>
    <property type="match status" value="1"/>
</dbReference>
<dbReference type="Gene3D" id="3.40.50.1110">
    <property type="entry name" value="SGNH hydrolase"/>
    <property type="match status" value="1"/>
</dbReference>
<dbReference type="RefSeq" id="WP_238277273.1">
    <property type="nucleotide sequence ID" value="NZ_BPQR01000056.1"/>
</dbReference>
<dbReference type="SUPFAM" id="SSF52266">
    <property type="entry name" value="SGNH hydrolase"/>
    <property type="match status" value="1"/>
</dbReference>
<name>A0ABQ4SZE7_9HYPH</name>
<comment type="caution">
    <text evidence="2">The sequence shown here is derived from an EMBL/GenBank/DDBJ whole genome shotgun (WGS) entry which is preliminary data.</text>
</comment>
<dbReference type="PANTHER" id="PTHR43784:SF2">
    <property type="entry name" value="GDSL-LIKE LIPASE_ACYLHYDROLASE, PUTATIVE (AFU_ORTHOLOGUE AFUA_2G00820)-RELATED"/>
    <property type="match status" value="1"/>
</dbReference>
<organism evidence="2 3">
    <name type="scientific">Methylobacterium jeotgali</name>
    <dbReference type="NCBI Taxonomy" id="381630"/>
    <lineage>
        <taxon>Bacteria</taxon>
        <taxon>Pseudomonadati</taxon>
        <taxon>Pseudomonadota</taxon>
        <taxon>Alphaproteobacteria</taxon>
        <taxon>Hyphomicrobiales</taxon>
        <taxon>Methylobacteriaceae</taxon>
        <taxon>Methylobacterium</taxon>
    </lineage>
</organism>
<keyword evidence="3" id="KW-1185">Reference proteome</keyword>
<dbReference type="InterPro" id="IPR036514">
    <property type="entry name" value="SGNH_hydro_sf"/>
</dbReference>
<accession>A0ABQ4SZE7</accession>
<evidence type="ECO:0000259" key="1">
    <source>
        <dbReference type="Pfam" id="PF13472"/>
    </source>
</evidence>
<dbReference type="Pfam" id="PF13472">
    <property type="entry name" value="Lipase_GDSL_2"/>
    <property type="match status" value="1"/>
</dbReference>
<protein>
    <recommendedName>
        <fullName evidence="1">SGNH hydrolase-type esterase domain-containing protein</fullName>
    </recommendedName>
</protein>
<evidence type="ECO:0000313" key="3">
    <source>
        <dbReference type="Proteomes" id="UP001055102"/>
    </source>
</evidence>
<sequence length="416" mass="43076">MGFNALAPLTATRIRNLAPVRNKGARRQFVRGFADVTGPRTTHETLALPAEFEWVRFWYANDTATPITLTKAAWSPSADKASAVPRDSAGAALGFQAVTFNAGGADSLPGSTSGSTATITIPVGTSANPNPVCSDWMQGASLPRRDGGTLPLLMHRAHYAGAYRCLVSGTNIDLNAFEAQSQGLTWTILDGGGDQTTSATPSFGTTPRGILYGVEFLTAKPVLTVMGIGDSLMGGQGSTSGFTAYGMLACAAVSTPARPVSFVNSGWSGQTTLQFFERGRAEIARFQPPVAVIAPWSPNDAYTSAPAVAAGVGRGIALAQAVRAYGGVPVFVTPMPTARIADAAAESYRTSVAARMRALAGEGWLVADLDRVLTDGAGLGRLRAGFDSGDGTHLNDAGYAACGTELARALRQAVAL</sequence>
<reference evidence="2" key="1">
    <citation type="journal article" date="2021" name="Front. Microbiol.">
        <title>Comprehensive Comparative Genomics and Phenotyping of Methylobacterium Species.</title>
        <authorList>
            <person name="Alessa O."/>
            <person name="Ogura Y."/>
            <person name="Fujitani Y."/>
            <person name="Takami H."/>
            <person name="Hayashi T."/>
            <person name="Sahin N."/>
            <person name="Tani A."/>
        </authorList>
    </citation>
    <scope>NUCLEOTIDE SEQUENCE</scope>
    <source>
        <strain evidence="2">LMG 23639</strain>
    </source>
</reference>
<gene>
    <name evidence="2" type="ORF">AOPFMNJM_3217</name>
</gene>
<proteinExistence type="predicted"/>
<dbReference type="EMBL" id="BPQR01000056">
    <property type="protein sequence ID" value="GJE07885.1"/>
    <property type="molecule type" value="Genomic_DNA"/>
</dbReference>
<dbReference type="InterPro" id="IPR053140">
    <property type="entry name" value="GDSL_Rv0518-like"/>
</dbReference>
<dbReference type="InterPro" id="IPR013830">
    <property type="entry name" value="SGNH_hydro"/>
</dbReference>